<feature type="region of interest" description="Disordered" evidence="1">
    <location>
        <begin position="762"/>
        <end position="788"/>
    </location>
</feature>
<dbReference type="EMBL" id="VIBQ01000136">
    <property type="protein sequence ID" value="KAB8976004.1"/>
    <property type="molecule type" value="Genomic_DNA"/>
</dbReference>
<dbReference type="InterPro" id="IPR053056">
    <property type="entry name" value="Lipid_Metab_Assoc_Protein"/>
</dbReference>
<sequence>MEHVGVNAASGEFGGRMTYPVMMRTVVLTSHPSARNWHSTVDSRSDFKLVYWRLCALATRCRGLGPSLAVSSQTLSLSKQKLNSFTVDLRGVEFKSLPSGLHNVKEDLVYFNQDRNYAGLSAFRNDTASSAHRNASFACVGALVPLNGSRLGRIWLHAPELRRLAATTDDSAEHTSQLESYWEDYQALDPDSQEQPLPGASPRKKGRANRTRALSESTNLGSVLPFSFHPARSAPDLLDDLGPLLFPLYRAALLRKRILLIKKAPVRLSCDFVYLLSIISSIPNDVIDTITMESSTRSTSKFSVGITEIPELEQAPRSRDKQAHADPDGNSTTDEVGIENGDGGWIACTTDELLSMKTQLYDTKVEFPGIGSKKAQHQLERIWPKISEPARLTSPAQSQSSSATLLEHMTVRASPRDARRYKALRHGLRRLTGSWTFTDNPDNIGRDYEDEEQDLLLQPESDRTGNEEHGAGHNDVDEPIPAEREAVESPPWAAIAYDSFVWWASAGERSIEADDEELHYRELLSSTAGNMDYMRPGRRGSSGSVFGSQPGGAEDNGLAAALVGYFHRWTALMLSTLADMVEEVESSTPADESDLDGVKIIVRREDLARIGLDSWSVGDREFVKELCKLYFSADASVEGRSVECCGVKFPSICEYAGVGVHLSATTFLLLSIRFDLALPTRLAQCEYVGCEGSNTNAQIKWGKVVMEARTFTPQPKKKKPRRYPKLQHVPASTQAENIYQQSATQPDTGKAKTIARDDEGWSVVTRSPNHPAQSGKRQGFHDGRSDENPLEQLRSAVGDAGRGLLHGALLDALCTLLALKDSSGHPGLFVSASTLDTRFGEGAPITAVRLLVDSYYAIASMGKRPPEDDIVQLRKRHEKISIMWKGSRGREPLLNLVTTHLPSIRNHAMFICLGLGSLSAEVSGWKAVSMWQLVIWEDICATITNKERHLVFQDPLFTTTDKIFIAALGYEVSDSPHAYGRISEGSIVYTPHFPQRLWPQAARMGKPALIIGNRVSEVANALAKVPERKVVGRAVSLLEALADTGDEDAKHEVSLLQQDVWAREELEMFLQSWRQVSVSGLGPEECRECLWETVIWHAAQDLDQDEKA</sequence>
<gene>
    <name evidence="4" type="ORF">FH972_026882</name>
</gene>
<evidence type="ECO:0000313" key="4">
    <source>
        <dbReference type="EMBL" id="KAB8976004.1"/>
    </source>
</evidence>
<dbReference type="InterPro" id="IPR028115">
    <property type="entry name" value="DUF4484"/>
</dbReference>
<dbReference type="GO" id="GO:0005811">
    <property type="term" value="C:lipid droplet"/>
    <property type="evidence" value="ECO:0007669"/>
    <property type="project" value="TreeGrafter"/>
</dbReference>
<evidence type="ECO:0000259" key="3">
    <source>
        <dbReference type="Pfam" id="PF14831"/>
    </source>
</evidence>
<feature type="region of interest" description="Disordered" evidence="1">
    <location>
        <begin position="305"/>
        <end position="338"/>
    </location>
</feature>
<comment type="caution">
    <text evidence="4">The sequence shown here is derived from an EMBL/GenBank/DDBJ whole genome shotgun (WGS) entry which is preliminary data.</text>
</comment>
<dbReference type="Pfam" id="PF14831">
    <property type="entry name" value="DUF4484"/>
    <property type="match status" value="1"/>
</dbReference>
<evidence type="ECO:0008006" key="6">
    <source>
        <dbReference type="Google" id="ProtNLM"/>
    </source>
</evidence>
<dbReference type="PANTHER" id="PTHR28153">
    <property type="entry name" value="PROTEIN, PUTATIVE-RELATED"/>
    <property type="match status" value="1"/>
</dbReference>
<feature type="compositionally biased region" description="Basic and acidic residues" evidence="1">
    <location>
        <begin position="314"/>
        <end position="327"/>
    </location>
</feature>
<feature type="compositionally biased region" description="Polar residues" evidence="1">
    <location>
        <begin position="764"/>
        <end position="776"/>
    </location>
</feature>
<reference evidence="4 5" key="1">
    <citation type="submission" date="2019-06" db="EMBL/GenBank/DDBJ databases">
        <title>A chromosomal-level reference genome of Carpinus fangiana (Coryloideae, Betulaceae).</title>
        <authorList>
            <person name="Yang X."/>
            <person name="Wang Z."/>
            <person name="Zhang L."/>
            <person name="Hao G."/>
            <person name="Liu J."/>
            <person name="Yang Y."/>
        </authorList>
    </citation>
    <scope>NUCLEOTIDE SEQUENCE [LARGE SCALE GENOMIC DNA]</scope>
    <source>
        <strain evidence="4">Cfa_2016G</strain>
        <tissue evidence="4">Leaf</tissue>
    </source>
</reference>
<dbReference type="PANTHER" id="PTHR28153:SF1">
    <property type="entry name" value="DUF4484 DOMAIN-CONTAINING PROTEIN"/>
    <property type="match status" value="1"/>
</dbReference>
<name>A0A5N6L7T3_9ROSI</name>
<evidence type="ECO:0000256" key="1">
    <source>
        <dbReference type="SAM" id="MobiDB-lite"/>
    </source>
</evidence>
<feature type="domain" description="SRR1-like" evidence="2">
    <location>
        <begin position="906"/>
        <end position="1024"/>
    </location>
</feature>
<dbReference type="Pfam" id="PF07985">
    <property type="entry name" value="SRR1"/>
    <property type="match status" value="1"/>
</dbReference>
<protein>
    <recommendedName>
        <fullName evidence="6">SRR1-like domain-containing protein</fullName>
    </recommendedName>
</protein>
<dbReference type="InterPro" id="IPR012942">
    <property type="entry name" value="SRR1-like"/>
</dbReference>
<feature type="region of interest" description="Disordered" evidence="1">
    <location>
        <begin position="191"/>
        <end position="215"/>
    </location>
</feature>
<dbReference type="Proteomes" id="UP000327013">
    <property type="component" value="Unassembled WGS sequence"/>
</dbReference>
<organism evidence="4 5">
    <name type="scientific">Carpinus fangiana</name>
    <dbReference type="NCBI Taxonomy" id="176857"/>
    <lineage>
        <taxon>Eukaryota</taxon>
        <taxon>Viridiplantae</taxon>
        <taxon>Streptophyta</taxon>
        <taxon>Embryophyta</taxon>
        <taxon>Tracheophyta</taxon>
        <taxon>Spermatophyta</taxon>
        <taxon>Magnoliopsida</taxon>
        <taxon>eudicotyledons</taxon>
        <taxon>Gunneridae</taxon>
        <taxon>Pentapetalae</taxon>
        <taxon>rosids</taxon>
        <taxon>fabids</taxon>
        <taxon>Fagales</taxon>
        <taxon>Betulaceae</taxon>
        <taxon>Carpinus</taxon>
    </lineage>
</organism>
<feature type="domain" description="DUF4484" evidence="3">
    <location>
        <begin position="487"/>
        <end position="648"/>
    </location>
</feature>
<dbReference type="OrthoDB" id="2152680at2759"/>
<dbReference type="AlphaFoldDB" id="A0A5N6L7T3"/>
<dbReference type="Pfam" id="PF09804">
    <property type="entry name" value="DENND11"/>
    <property type="match status" value="1"/>
</dbReference>
<evidence type="ECO:0000259" key="2">
    <source>
        <dbReference type="Pfam" id="PF07985"/>
    </source>
</evidence>
<evidence type="ECO:0000313" key="5">
    <source>
        <dbReference type="Proteomes" id="UP000327013"/>
    </source>
</evidence>
<keyword evidence="5" id="KW-1185">Reference proteome</keyword>
<proteinExistence type="predicted"/>
<dbReference type="InterPro" id="IPR018626">
    <property type="entry name" value="LCHN/Anr2"/>
</dbReference>
<accession>A0A5N6L7T3</accession>